<dbReference type="PROSITE" id="PS51197">
    <property type="entry name" value="HTH_RRF2_2"/>
    <property type="match status" value="1"/>
</dbReference>
<dbReference type="PROSITE" id="PS01332">
    <property type="entry name" value="HTH_RRF2_1"/>
    <property type="match status" value="1"/>
</dbReference>
<gene>
    <name evidence="1" type="ORF">PLANPX_0627</name>
</gene>
<dbReference type="EMBL" id="AP021861">
    <property type="protein sequence ID" value="BBO31015.1"/>
    <property type="molecule type" value="Genomic_DNA"/>
</dbReference>
<accession>A0A5K7X3S6</accession>
<dbReference type="InterPro" id="IPR030489">
    <property type="entry name" value="TR_Rrf2-type_CS"/>
</dbReference>
<dbReference type="AlphaFoldDB" id="A0A5K7X3S6"/>
<dbReference type="InterPro" id="IPR000944">
    <property type="entry name" value="Tscrpt_reg_Rrf2"/>
</dbReference>
<dbReference type="PANTHER" id="PTHR33221">
    <property type="entry name" value="WINGED HELIX-TURN-HELIX TRANSCRIPTIONAL REGULATOR, RRF2 FAMILY"/>
    <property type="match status" value="1"/>
</dbReference>
<dbReference type="RefSeq" id="WP_152097240.1">
    <property type="nucleotide sequence ID" value="NZ_AP021861.1"/>
</dbReference>
<proteinExistence type="predicted"/>
<dbReference type="Pfam" id="PF02082">
    <property type="entry name" value="Rrf2"/>
    <property type="match status" value="1"/>
</dbReference>
<keyword evidence="2" id="KW-1185">Reference proteome</keyword>
<dbReference type="InterPro" id="IPR036388">
    <property type="entry name" value="WH-like_DNA-bd_sf"/>
</dbReference>
<dbReference type="GO" id="GO:0005829">
    <property type="term" value="C:cytosol"/>
    <property type="evidence" value="ECO:0007669"/>
    <property type="project" value="TreeGrafter"/>
</dbReference>
<name>A0A5K7X3S6_9BACT</name>
<dbReference type="SUPFAM" id="SSF46785">
    <property type="entry name" value="Winged helix' DNA-binding domain"/>
    <property type="match status" value="1"/>
</dbReference>
<dbReference type="NCBIfam" id="TIGR00738">
    <property type="entry name" value="rrf2_super"/>
    <property type="match status" value="1"/>
</dbReference>
<dbReference type="Proteomes" id="UP000326837">
    <property type="component" value="Chromosome"/>
</dbReference>
<dbReference type="GO" id="GO:0003700">
    <property type="term" value="F:DNA-binding transcription factor activity"/>
    <property type="evidence" value="ECO:0007669"/>
    <property type="project" value="TreeGrafter"/>
</dbReference>
<dbReference type="InterPro" id="IPR036390">
    <property type="entry name" value="WH_DNA-bd_sf"/>
</dbReference>
<dbReference type="KEGG" id="lpav:PLANPX_0627"/>
<organism evidence="1 2">
    <name type="scientific">Lacipirellula parvula</name>
    <dbReference type="NCBI Taxonomy" id="2650471"/>
    <lineage>
        <taxon>Bacteria</taxon>
        <taxon>Pseudomonadati</taxon>
        <taxon>Planctomycetota</taxon>
        <taxon>Planctomycetia</taxon>
        <taxon>Pirellulales</taxon>
        <taxon>Lacipirellulaceae</taxon>
        <taxon>Lacipirellula</taxon>
    </lineage>
</organism>
<dbReference type="Gene3D" id="1.10.10.10">
    <property type="entry name" value="Winged helix-like DNA-binding domain superfamily/Winged helix DNA-binding domain"/>
    <property type="match status" value="1"/>
</dbReference>
<dbReference type="PANTHER" id="PTHR33221:SF13">
    <property type="entry name" value="TRANSCRIPTIONAL REGULATOR-RELATED"/>
    <property type="match status" value="1"/>
</dbReference>
<evidence type="ECO:0000313" key="2">
    <source>
        <dbReference type="Proteomes" id="UP000326837"/>
    </source>
</evidence>
<protein>
    <recommendedName>
        <fullName evidence="3">Rrf2 family transcriptional regulator</fullName>
    </recommendedName>
</protein>
<reference evidence="2" key="1">
    <citation type="submission" date="2019-10" db="EMBL/GenBank/DDBJ databases">
        <title>Lacipirellula parvula gen. nov., sp. nov., representing a lineage of planctomycetes widespread in freshwater anoxic habitats, and description of the family Lacipirellulaceae.</title>
        <authorList>
            <person name="Dedysh S.N."/>
            <person name="Kulichevskaya I.S."/>
            <person name="Beletsky A.V."/>
            <person name="Rakitin A.L."/>
            <person name="Mardanov A.V."/>
            <person name="Ivanova A.A."/>
            <person name="Saltykova V.X."/>
            <person name="Rijpstra W.I.C."/>
            <person name="Sinninghe Damste J.S."/>
            <person name="Ravin N.V."/>
        </authorList>
    </citation>
    <scope>NUCLEOTIDE SEQUENCE [LARGE SCALE GENOMIC DNA]</scope>
    <source>
        <strain evidence="2">PX69</strain>
    </source>
</reference>
<sequence>MLSKTAEYALRAAVWMASAERPAAADQLAEVTKVPRRYLHKVLQDLVKAGLVRSQPGPGGGYSLAVAAEEVTILAVVTAVAPLERITHCPLGLPSHTKLCPLHKELDRVYAYAEESLGRVTLAQLVNSKSKIVPLCDIKL</sequence>
<evidence type="ECO:0000313" key="1">
    <source>
        <dbReference type="EMBL" id="BBO31015.1"/>
    </source>
</evidence>
<evidence type="ECO:0008006" key="3">
    <source>
        <dbReference type="Google" id="ProtNLM"/>
    </source>
</evidence>